<proteinExistence type="predicted"/>
<dbReference type="GeneID" id="71929984"/>
<gene>
    <name evidence="1" type="ORF">MW046_18015</name>
</gene>
<reference evidence="1" key="1">
    <citation type="submission" date="2022-04" db="EMBL/GenBank/DDBJ databases">
        <title>Halocatena sp. nov., isolated from a salt lake.</title>
        <authorList>
            <person name="Cui H.-L."/>
        </authorList>
    </citation>
    <scope>NUCLEOTIDE SEQUENCE</scope>
    <source>
        <strain evidence="1">AD-1</strain>
        <plasmid evidence="1">unnamed3</plasmid>
    </source>
</reference>
<evidence type="ECO:0008006" key="3">
    <source>
        <dbReference type="Google" id="ProtNLM"/>
    </source>
</evidence>
<dbReference type="RefSeq" id="WP_247995610.1">
    <property type="nucleotide sequence ID" value="NZ_CP096022.1"/>
</dbReference>
<evidence type="ECO:0000313" key="1">
    <source>
        <dbReference type="EMBL" id="UPM44956.1"/>
    </source>
</evidence>
<dbReference type="Gene3D" id="2.130.10.10">
    <property type="entry name" value="YVTN repeat-like/Quinoprotein amine dehydrogenase"/>
    <property type="match status" value="1"/>
</dbReference>
<organism evidence="1 2">
    <name type="scientific">Halocatena salina</name>
    <dbReference type="NCBI Taxonomy" id="2934340"/>
    <lineage>
        <taxon>Archaea</taxon>
        <taxon>Methanobacteriati</taxon>
        <taxon>Methanobacteriota</taxon>
        <taxon>Stenosarchaea group</taxon>
        <taxon>Halobacteria</taxon>
        <taxon>Halobacteriales</taxon>
        <taxon>Natronomonadaceae</taxon>
        <taxon>Halocatena</taxon>
    </lineage>
</organism>
<dbReference type="EMBL" id="CP096022">
    <property type="protein sequence ID" value="UPM44956.1"/>
    <property type="molecule type" value="Genomic_DNA"/>
</dbReference>
<dbReference type="AlphaFoldDB" id="A0A8U0A7Z9"/>
<sequence length="122" mass="13759">MSEDGGETWTERTDSVHDDIHELRLIDASEYLASTGVGLYRTTDCGRTWTRLDMDVKQRYFRAACLHDGTLYASAACVPPNRWEEPDANPALFECRDGVTLECVKSPVQRRSSWAGPSMRTT</sequence>
<protein>
    <recommendedName>
        <fullName evidence="3">Sortilin N-terminal domain-containing protein</fullName>
    </recommendedName>
</protein>
<dbReference type="SUPFAM" id="SSF110296">
    <property type="entry name" value="Oligoxyloglucan reducing end-specific cellobiohydrolase"/>
    <property type="match status" value="1"/>
</dbReference>
<name>A0A8U0A7Z9_9EURY</name>
<dbReference type="InterPro" id="IPR015943">
    <property type="entry name" value="WD40/YVTN_repeat-like_dom_sf"/>
</dbReference>
<evidence type="ECO:0000313" key="2">
    <source>
        <dbReference type="Proteomes" id="UP000831768"/>
    </source>
</evidence>
<dbReference type="KEGG" id="haad:MW046_18015"/>
<keyword evidence="1" id="KW-0614">Plasmid</keyword>
<accession>A0A8U0A7Z9</accession>
<dbReference type="Proteomes" id="UP000831768">
    <property type="component" value="Plasmid unnamed3"/>
</dbReference>
<geneLocation type="plasmid" evidence="1 2">
    <name>unnamed3</name>
</geneLocation>
<keyword evidence="2" id="KW-1185">Reference proteome</keyword>